<dbReference type="Proteomes" id="UP000034452">
    <property type="component" value="Unassembled WGS sequence"/>
</dbReference>
<dbReference type="Gene3D" id="3.40.1190.20">
    <property type="match status" value="1"/>
</dbReference>
<evidence type="ECO:0000259" key="3">
    <source>
        <dbReference type="Pfam" id="PF00294"/>
    </source>
</evidence>
<evidence type="ECO:0000256" key="1">
    <source>
        <dbReference type="ARBA" id="ARBA00022679"/>
    </source>
</evidence>
<dbReference type="Pfam" id="PF00294">
    <property type="entry name" value="PfkB"/>
    <property type="match status" value="1"/>
</dbReference>
<feature type="domain" description="Carbohydrate kinase PfkB" evidence="3">
    <location>
        <begin position="43"/>
        <end position="324"/>
    </location>
</feature>
<accession>A0A0G0T512</accession>
<dbReference type="GO" id="GO:0005829">
    <property type="term" value="C:cytosol"/>
    <property type="evidence" value="ECO:0007669"/>
    <property type="project" value="TreeGrafter"/>
</dbReference>
<protein>
    <submittedName>
        <fullName evidence="4">Sugar kinase, ribokinase family</fullName>
    </submittedName>
</protein>
<comment type="caution">
    <text evidence="4">The sequence shown here is derived from an EMBL/GenBank/DDBJ whole genome shotgun (WGS) entry which is preliminary data.</text>
</comment>
<dbReference type="SUPFAM" id="SSF53613">
    <property type="entry name" value="Ribokinase-like"/>
    <property type="match status" value="1"/>
</dbReference>
<sequence>MNENTNKTDKNSNGIDFLAIGDIVVDAFIRLIDAHLHCKIDTDACELCVRFGDKVPYESVIVTSAVGNSPNAAVSASRLGLHSAIVTHVGDDKHGKDCLESLIDNKIITDYVTTEKGKITNYHYVLSYDVDRTILIKHSKFHYKFPELKKVAWVYLSSLAENSLSYHEEILRYLNTYPDIKLAFQPGTFQIKFGADRLKDIYKRTDIFFSNMEEAETILAKNISNNKNREEAVLELSKGIQSLGPKIVVLSDGPKGAYLFYNDELWHMPIYPDIAPPRERTGAGDAFSSTFTVALALGKTPLEAFTWGPINSMSVIQQIGAQAGLLSREKLEEYLINAPDSYRTKRIS</sequence>
<keyword evidence="1" id="KW-0808">Transferase</keyword>
<dbReference type="EMBL" id="LBZL01000021">
    <property type="protein sequence ID" value="KKR69801.1"/>
    <property type="molecule type" value="Genomic_DNA"/>
</dbReference>
<evidence type="ECO:0000256" key="2">
    <source>
        <dbReference type="ARBA" id="ARBA00022777"/>
    </source>
</evidence>
<dbReference type="InterPro" id="IPR011611">
    <property type="entry name" value="PfkB_dom"/>
</dbReference>
<proteinExistence type="predicted"/>
<dbReference type="InterPro" id="IPR029056">
    <property type="entry name" value="Ribokinase-like"/>
</dbReference>
<organism evidence="4 5">
    <name type="scientific">Candidatus Nomurabacteria bacterium GW2011_GWB1_40_7</name>
    <dbReference type="NCBI Taxonomy" id="1618744"/>
    <lineage>
        <taxon>Bacteria</taxon>
        <taxon>Candidatus Nomuraibacteriota</taxon>
    </lineage>
</organism>
<evidence type="ECO:0000313" key="5">
    <source>
        <dbReference type="Proteomes" id="UP000034452"/>
    </source>
</evidence>
<dbReference type="AlphaFoldDB" id="A0A0G0T512"/>
<dbReference type="GO" id="GO:0016301">
    <property type="term" value="F:kinase activity"/>
    <property type="evidence" value="ECO:0007669"/>
    <property type="project" value="UniProtKB-KW"/>
</dbReference>
<evidence type="ECO:0000313" key="4">
    <source>
        <dbReference type="EMBL" id="KKR69801.1"/>
    </source>
</evidence>
<reference evidence="4 5" key="1">
    <citation type="journal article" date="2015" name="Nature">
        <title>rRNA introns, odd ribosomes, and small enigmatic genomes across a large radiation of phyla.</title>
        <authorList>
            <person name="Brown C.T."/>
            <person name="Hug L.A."/>
            <person name="Thomas B.C."/>
            <person name="Sharon I."/>
            <person name="Castelle C.J."/>
            <person name="Singh A."/>
            <person name="Wilkins M.J."/>
            <person name="Williams K.H."/>
            <person name="Banfield J.F."/>
        </authorList>
    </citation>
    <scope>NUCLEOTIDE SEQUENCE [LARGE SCALE GENOMIC DNA]</scope>
</reference>
<dbReference type="PANTHER" id="PTHR10584">
    <property type="entry name" value="SUGAR KINASE"/>
    <property type="match status" value="1"/>
</dbReference>
<name>A0A0G0T512_9BACT</name>
<gene>
    <name evidence="4" type="ORF">UU13_C0021G0001</name>
</gene>
<dbReference type="PANTHER" id="PTHR10584:SF166">
    <property type="entry name" value="RIBOKINASE"/>
    <property type="match status" value="1"/>
</dbReference>
<keyword evidence="2 4" id="KW-0418">Kinase</keyword>